<dbReference type="AlphaFoldDB" id="A0A1G2PBX9"/>
<feature type="transmembrane region" description="Helical" evidence="1">
    <location>
        <begin position="6"/>
        <end position="23"/>
    </location>
</feature>
<dbReference type="InterPro" id="IPR008972">
    <property type="entry name" value="Cupredoxin"/>
</dbReference>
<name>A0A1G2PBX9_9BACT</name>
<keyword evidence="1" id="KW-0812">Transmembrane</keyword>
<gene>
    <name evidence="3" type="ORF">A2541_01440</name>
</gene>
<evidence type="ECO:0000313" key="3">
    <source>
        <dbReference type="EMBL" id="OHA45834.1"/>
    </source>
</evidence>
<comment type="caution">
    <text evidence="3">The sequence shown here is derived from an EMBL/GenBank/DDBJ whole genome shotgun (WGS) entry which is preliminary data.</text>
</comment>
<evidence type="ECO:0000256" key="1">
    <source>
        <dbReference type="SAM" id="Phobius"/>
    </source>
</evidence>
<keyword evidence="1" id="KW-0472">Membrane</keyword>
<evidence type="ECO:0000313" key="4">
    <source>
        <dbReference type="Proteomes" id="UP000176965"/>
    </source>
</evidence>
<dbReference type="Pfam" id="PF13473">
    <property type="entry name" value="Cupredoxin_1"/>
    <property type="match status" value="1"/>
</dbReference>
<organism evidence="3 4">
    <name type="scientific">Candidatus Taylorbacteria bacterium RIFOXYD2_FULL_36_9</name>
    <dbReference type="NCBI Taxonomy" id="1802338"/>
    <lineage>
        <taxon>Bacteria</taxon>
        <taxon>Candidatus Tayloriibacteriota</taxon>
    </lineage>
</organism>
<feature type="domain" description="EfeO-type cupredoxin-like" evidence="2">
    <location>
        <begin position="57"/>
        <end position="138"/>
    </location>
</feature>
<dbReference type="InterPro" id="IPR028096">
    <property type="entry name" value="EfeO_Cupredoxin"/>
</dbReference>
<accession>A0A1G2PBX9</accession>
<protein>
    <recommendedName>
        <fullName evidence="2">EfeO-type cupredoxin-like domain-containing protein</fullName>
    </recommendedName>
</protein>
<keyword evidence="1" id="KW-1133">Transmembrane helix</keyword>
<dbReference type="Proteomes" id="UP000176965">
    <property type="component" value="Unassembled WGS sequence"/>
</dbReference>
<dbReference type="EMBL" id="MHSQ01000041">
    <property type="protein sequence ID" value="OHA45834.1"/>
    <property type="molecule type" value="Genomic_DNA"/>
</dbReference>
<reference evidence="3 4" key="1">
    <citation type="journal article" date="2016" name="Nat. Commun.">
        <title>Thousands of microbial genomes shed light on interconnected biogeochemical processes in an aquifer system.</title>
        <authorList>
            <person name="Anantharaman K."/>
            <person name="Brown C.T."/>
            <person name="Hug L.A."/>
            <person name="Sharon I."/>
            <person name="Castelle C.J."/>
            <person name="Probst A.J."/>
            <person name="Thomas B.C."/>
            <person name="Singh A."/>
            <person name="Wilkins M.J."/>
            <person name="Karaoz U."/>
            <person name="Brodie E.L."/>
            <person name="Williams K.H."/>
            <person name="Hubbard S.S."/>
            <person name="Banfield J.F."/>
        </authorList>
    </citation>
    <scope>NUCLEOTIDE SEQUENCE [LARGE SCALE GENOMIC DNA]</scope>
</reference>
<dbReference type="STRING" id="1802338.A2541_01440"/>
<proteinExistence type="predicted"/>
<dbReference type="Gene3D" id="2.60.40.420">
    <property type="entry name" value="Cupredoxins - blue copper proteins"/>
    <property type="match status" value="1"/>
</dbReference>
<evidence type="ECO:0000259" key="2">
    <source>
        <dbReference type="Pfam" id="PF13473"/>
    </source>
</evidence>
<sequence length="146" mass="15715">MQNKNIAISIIIAGLIIGGTIFFSSQKNNQVTTTNQQGNSLNPQKGILSPSNNVSIENGVQIITLQAKGGYQPRQSVAKAGIPTIIRFNTSNTFDCSRTVRIPSLNYSKTLPQTGNTDVNLNSPSAGLFRGSCGMGMYPFEIDFQD</sequence>